<evidence type="ECO:0000256" key="4">
    <source>
        <dbReference type="ARBA" id="ARBA00022827"/>
    </source>
</evidence>
<evidence type="ECO:0000259" key="5">
    <source>
        <dbReference type="Pfam" id="PF00732"/>
    </source>
</evidence>
<dbReference type="OrthoDB" id="269227at2759"/>
<dbReference type="PANTHER" id="PTHR11552">
    <property type="entry name" value="GLUCOSE-METHANOL-CHOLINE GMC OXIDOREDUCTASE"/>
    <property type="match status" value="1"/>
</dbReference>
<dbReference type="Proteomes" id="UP000886523">
    <property type="component" value="Unassembled WGS sequence"/>
</dbReference>
<evidence type="ECO:0000256" key="1">
    <source>
        <dbReference type="ARBA" id="ARBA00001974"/>
    </source>
</evidence>
<keyword evidence="7" id="KW-1185">Reference proteome</keyword>
<keyword evidence="3" id="KW-0285">Flavoprotein</keyword>
<dbReference type="InterPro" id="IPR000172">
    <property type="entry name" value="GMC_OxRdtase_N"/>
</dbReference>
<evidence type="ECO:0000256" key="2">
    <source>
        <dbReference type="ARBA" id="ARBA00010790"/>
    </source>
</evidence>
<evidence type="ECO:0000313" key="6">
    <source>
        <dbReference type="EMBL" id="KAF9513176.1"/>
    </source>
</evidence>
<dbReference type="InterPro" id="IPR036188">
    <property type="entry name" value="FAD/NAD-bd_sf"/>
</dbReference>
<sequence>MVEVIKHPNLHILTGVHVTKILFKNRGDDPVAIGIEFAESLSCEEFMVLATNEVILLGGAINSCQNW</sequence>
<protein>
    <recommendedName>
        <fullName evidence="5">Glucose-methanol-choline oxidoreductase N-terminal domain-containing protein</fullName>
    </recommendedName>
</protein>
<gene>
    <name evidence="6" type="ORF">BS47DRAFT_1459455</name>
</gene>
<reference evidence="6" key="1">
    <citation type="journal article" date="2020" name="Nat. Commun.">
        <title>Large-scale genome sequencing of mycorrhizal fungi provides insights into the early evolution of symbiotic traits.</title>
        <authorList>
            <person name="Miyauchi S."/>
            <person name="Kiss E."/>
            <person name="Kuo A."/>
            <person name="Drula E."/>
            <person name="Kohler A."/>
            <person name="Sanchez-Garcia M."/>
            <person name="Morin E."/>
            <person name="Andreopoulos B."/>
            <person name="Barry K.W."/>
            <person name="Bonito G."/>
            <person name="Buee M."/>
            <person name="Carver A."/>
            <person name="Chen C."/>
            <person name="Cichocki N."/>
            <person name="Clum A."/>
            <person name="Culley D."/>
            <person name="Crous P.W."/>
            <person name="Fauchery L."/>
            <person name="Girlanda M."/>
            <person name="Hayes R.D."/>
            <person name="Keri Z."/>
            <person name="LaButti K."/>
            <person name="Lipzen A."/>
            <person name="Lombard V."/>
            <person name="Magnuson J."/>
            <person name="Maillard F."/>
            <person name="Murat C."/>
            <person name="Nolan M."/>
            <person name="Ohm R.A."/>
            <person name="Pangilinan J."/>
            <person name="Pereira M.F."/>
            <person name="Perotto S."/>
            <person name="Peter M."/>
            <person name="Pfister S."/>
            <person name="Riley R."/>
            <person name="Sitrit Y."/>
            <person name="Stielow J.B."/>
            <person name="Szollosi G."/>
            <person name="Zifcakova L."/>
            <person name="Stursova M."/>
            <person name="Spatafora J.W."/>
            <person name="Tedersoo L."/>
            <person name="Vaario L.M."/>
            <person name="Yamada A."/>
            <person name="Yan M."/>
            <person name="Wang P."/>
            <person name="Xu J."/>
            <person name="Bruns T."/>
            <person name="Baldrian P."/>
            <person name="Vilgalys R."/>
            <person name="Dunand C."/>
            <person name="Henrissat B."/>
            <person name="Grigoriev I.V."/>
            <person name="Hibbett D."/>
            <person name="Nagy L.G."/>
            <person name="Martin F.M."/>
        </authorList>
    </citation>
    <scope>NUCLEOTIDE SEQUENCE</scope>
    <source>
        <strain evidence="6">UP504</strain>
    </source>
</reference>
<dbReference type="PANTHER" id="PTHR11552:SF147">
    <property type="entry name" value="CHOLINE DEHYDROGENASE, MITOCHONDRIAL"/>
    <property type="match status" value="1"/>
</dbReference>
<dbReference type="Gene3D" id="3.50.50.60">
    <property type="entry name" value="FAD/NAD(P)-binding domain"/>
    <property type="match status" value="1"/>
</dbReference>
<comment type="caution">
    <text evidence="6">The sequence shown here is derived from an EMBL/GenBank/DDBJ whole genome shotgun (WGS) entry which is preliminary data.</text>
</comment>
<dbReference type="SUPFAM" id="SSF51905">
    <property type="entry name" value="FAD/NAD(P)-binding domain"/>
    <property type="match status" value="1"/>
</dbReference>
<dbReference type="GO" id="GO:0050660">
    <property type="term" value="F:flavin adenine dinucleotide binding"/>
    <property type="evidence" value="ECO:0007669"/>
    <property type="project" value="InterPro"/>
</dbReference>
<accession>A0A9P6AWE9</accession>
<keyword evidence="4" id="KW-0274">FAD</keyword>
<dbReference type="AlphaFoldDB" id="A0A9P6AWE9"/>
<evidence type="ECO:0000256" key="3">
    <source>
        <dbReference type="ARBA" id="ARBA00022630"/>
    </source>
</evidence>
<proteinExistence type="inferred from homology"/>
<comment type="similarity">
    <text evidence="2">Belongs to the GMC oxidoreductase family.</text>
</comment>
<dbReference type="GO" id="GO:0016614">
    <property type="term" value="F:oxidoreductase activity, acting on CH-OH group of donors"/>
    <property type="evidence" value="ECO:0007669"/>
    <property type="project" value="InterPro"/>
</dbReference>
<name>A0A9P6AWE9_9AGAM</name>
<dbReference type="EMBL" id="MU128976">
    <property type="protein sequence ID" value="KAF9513176.1"/>
    <property type="molecule type" value="Genomic_DNA"/>
</dbReference>
<dbReference type="InterPro" id="IPR012132">
    <property type="entry name" value="GMC_OxRdtase"/>
</dbReference>
<organism evidence="6 7">
    <name type="scientific">Hydnum rufescens UP504</name>
    <dbReference type="NCBI Taxonomy" id="1448309"/>
    <lineage>
        <taxon>Eukaryota</taxon>
        <taxon>Fungi</taxon>
        <taxon>Dikarya</taxon>
        <taxon>Basidiomycota</taxon>
        <taxon>Agaricomycotina</taxon>
        <taxon>Agaricomycetes</taxon>
        <taxon>Cantharellales</taxon>
        <taxon>Hydnaceae</taxon>
        <taxon>Hydnum</taxon>
    </lineage>
</organism>
<evidence type="ECO:0000313" key="7">
    <source>
        <dbReference type="Proteomes" id="UP000886523"/>
    </source>
</evidence>
<dbReference type="Pfam" id="PF00732">
    <property type="entry name" value="GMC_oxred_N"/>
    <property type="match status" value="1"/>
</dbReference>
<comment type="cofactor">
    <cofactor evidence="1">
        <name>FAD</name>
        <dbReference type="ChEBI" id="CHEBI:57692"/>
    </cofactor>
</comment>
<feature type="domain" description="Glucose-methanol-choline oxidoreductase N-terminal" evidence="5">
    <location>
        <begin position="3"/>
        <end position="64"/>
    </location>
</feature>